<keyword evidence="1" id="KW-0472">Membrane</keyword>
<keyword evidence="1" id="KW-1133">Transmembrane helix</keyword>
<dbReference type="AlphaFoldDB" id="A0A8H4N231"/>
<feature type="transmembrane region" description="Helical" evidence="1">
    <location>
        <begin position="482"/>
        <end position="504"/>
    </location>
</feature>
<evidence type="ECO:0000313" key="3">
    <source>
        <dbReference type="Proteomes" id="UP000572817"/>
    </source>
</evidence>
<sequence length="577" mass="63945">MSVTTIAANFSSTILLFDVRPGQIRGPPVTMNIPLGWRNGTGKETSTWFQNFMLQTPPGYQAFAEYSDRPEPSENMSDTGPLLRALLPFSSEQTRSNIQDFEGSAKVFDARVACVRPSFVNSSFFVDSNLVNFTGQVGITARPPGLDTQQDIGQQLNDFPLISFDCSVGYGTQICPLLGGNVDIGLRSWLWQYFNSTQNVTSSAFLFFESQYMLDAYNDASNGTYRPMLNSATTIQGDGWNSKGDGPWLNLEPTNWTLKEPCEVTGSCTTSCEVFKTCGKPGLNVSLCFDAMWPDLNLPVTIDAIRSRQEPKLAFDDARNQLDVNSIAKQLGATPRSYTKEERGVMNLDIISVKRAMDNLRPKNESPQDSAKLLDESSLWYTLYPAYSGAGEDWTFCRDGIDCSYGGLFDTNTSTTLASVQQSVLMRQILNETHDPAMALSAELTILARMHYYDMASTFNLNQTTTATFFDTKSFPQETRGLAAVLAVCCAHLAIVTVFTVYFCTSTKYSLLDNAWSATSQMHTDSIDEILRTSTLLKDDDVEEAIKASGRDQKRVFTMRNAASGRIEIMTDKLNIP</sequence>
<reference evidence="2" key="1">
    <citation type="submission" date="2020-04" db="EMBL/GenBank/DDBJ databases">
        <title>Genome Assembly and Annotation of Botryosphaeria dothidea sdau 11-99, a Latent Pathogen of Apple Fruit Ring Rot in China.</title>
        <authorList>
            <person name="Yu C."/>
            <person name="Diao Y."/>
            <person name="Lu Q."/>
            <person name="Zhao J."/>
            <person name="Cui S."/>
            <person name="Peng C."/>
            <person name="He B."/>
            <person name="Liu H."/>
        </authorList>
    </citation>
    <scope>NUCLEOTIDE SEQUENCE [LARGE SCALE GENOMIC DNA]</scope>
    <source>
        <strain evidence="2">Sdau11-99</strain>
    </source>
</reference>
<evidence type="ECO:0000256" key="1">
    <source>
        <dbReference type="SAM" id="Phobius"/>
    </source>
</evidence>
<evidence type="ECO:0000313" key="2">
    <source>
        <dbReference type="EMBL" id="KAF4308004.1"/>
    </source>
</evidence>
<dbReference type="EMBL" id="WWBZ02000022">
    <property type="protein sequence ID" value="KAF4308004.1"/>
    <property type="molecule type" value="Genomic_DNA"/>
</dbReference>
<keyword evidence="3" id="KW-1185">Reference proteome</keyword>
<organism evidence="2 3">
    <name type="scientific">Botryosphaeria dothidea</name>
    <dbReference type="NCBI Taxonomy" id="55169"/>
    <lineage>
        <taxon>Eukaryota</taxon>
        <taxon>Fungi</taxon>
        <taxon>Dikarya</taxon>
        <taxon>Ascomycota</taxon>
        <taxon>Pezizomycotina</taxon>
        <taxon>Dothideomycetes</taxon>
        <taxon>Dothideomycetes incertae sedis</taxon>
        <taxon>Botryosphaeriales</taxon>
        <taxon>Botryosphaeriaceae</taxon>
        <taxon>Botryosphaeria</taxon>
    </lineage>
</organism>
<protein>
    <submittedName>
        <fullName evidence="2">Uncharacterized protein</fullName>
    </submittedName>
</protein>
<gene>
    <name evidence="2" type="ORF">GTA08_BOTSDO04212</name>
</gene>
<comment type="caution">
    <text evidence="2">The sequence shown here is derived from an EMBL/GenBank/DDBJ whole genome shotgun (WGS) entry which is preliminary data.</text>
</comment>
<name>A0A8H4N231_9PEZI</name>
<dbReference type="Proteomes" id="UP000572817">
    <property type="component" value="Unassembled WGS sequence"/>
</dbReference>
<keyword evidence="1" id="KW-0812">Transmembrane</keyword>
<proteinExistence type="predicted"/>
<accession>A0A8H4N231</accession>
<dbReference type="OrthoDB" id="5428040at2759"/>